<feature type="compositionally biased region" description="Polar residues" evidence="2">
    <location>
        <begin position="201"/>
        <end position="214"/>
    </location>
</feature>
<keyword evidence="1" id="KW-0732">Signal</keyword>
<feature type="compositionally biased region" description="Low complexity" evidence="2">
    <location>
        <begin position="772"/>
        <end position="786"/>
    </location>
</feature>
<evidence type="ECO:0000256" key="1">
    <source>
        <dbReference type="ARBA" id="ARBA00022729"/>
    </source>
</evidence>
<protein>
    <submittedName>
        <fullName evidence="3">Putative cell-wall-anchored protein (LPXTG motif)</fullName>
    </submittedName>
</protein>
<feature type="region of interest" description="Disordered" evidence="2">
    <location>
        <begin position="772"/>
        <end position="792"/>
    </location>
</feature>
<dbReference type="InterPro" id="IPR022263">
    <property type="entry name" value="KxYKxGKxW"/>
</dbReference>
<feature type="region of interest" description="Disordered" evidence="2">
    <location>
        <begin position="632"/>
        <end position="685"/>
    </location>
</feature>
<dbReference type="RefSeq" id="WP_052399031.1">
    <property type="nucleotide sequence ID" value="NZ_CP007646.1"/>
</dbReference>
<reference evidence="3 4" key="1">
    <citation type="journal article" date="2014" name="BMC Genomics">
        <title>Unusual genome complexity in Lactobacillus salivarius JCM1046.</title>
        <authorList>
            <person name="Raftis E.J."/>
            <person name="Forde B.M."/>
            <person name="Claesson M.J."/>
            <person name="O'Toole P.W."/>
        </authorList>
    </citation>
    <scope>NUCLEOTIDE SEQUENCE [LARGE SCALE GENOMIC DNA]</scope>
    <source>
        <strain evidence="3 4">JCM1046</strain>
    </source>
</reference>
<name>A0A089QGI0_9LACO</name>
<dbReference type="KEGG" id="lsj:LSJ_0336"/>
<proteinExistence type="predicted"/>
<dbReference type="Proteomes" id="UP000029488">
    <property type="component" value="Chromosome"/>
</dbReference>
<evidence type="ECO:0000256" key="2">
    <source>
        <dbReference type="SAM" id="MobiDB-lite"/>
    </source>
</evidence>
<dbReference type="NCBIfam" id="TIGR03715">
    <property type="entry name" value="KxYKxGKxW"/>
    <property type="match status" value="1"/>
</dbReference>
<dbReference type="AlphaFoldDB" id="A0A089QGI0"/>
<sequence>MKFRRNKKEFFEFENDRKTHVKLYKAGKQWVSSLISSIGLIRVFKGKLDKSTMNTQLVSKEKDKKSEDKLSSDGITVALKGAAVLGAVAGGATLTTNTALADTKQLDSNQNLATKDTVNLSSGSGSSSVSDSLSTSESNVQSEASVSKSESVSLNTNTNSSSTSETRSDSNSRSESISESKSDSNSQSVSSQTTSKSESLASTSLENSQTTTGTTAKDKLQGLINQATDFVNSDAFKSSSSDLKTALAATVKQYATVMQSSTSLTEQDYQYGIDSLTLLMNEIKTPSSLIKPNIFMADAQTNSSLGTPDGNTAPGDTPAYWGNDGNKYKWIVGDKNNRLWWDVNAYTTRDTGQTIEYAKNNVNIQTKDLGNGKTEWTVTFYPNKGIWYKGFDPLKYGLKNAQMGFYLTKDYKIISDINVHVSMTPGTMYQLEGTGKSYTVRQAGDLNSGDVDPEVDLPFKTTDINTSNGAVANSNYVSPSFENDYVHFVRYADRSQMDDATFTKNVFTDNGYDKLTDSFAKSNEFDEATLRDNQPTMDLYNGQAPFTSSFNGSTIGSAMYMQSWGNTTRSQAASYTVTFTTEHSNEEQAKLAAGANNGSFSGIYAIVNSYQNGWKNLQGQLVGQEVYNLNKDNKTIDSTTPSKLTSESTSESESTSTSSSLSESLSESSSLSESLSTSSSLSESLSTSSSLSESLSTSSSLSESLSTSSSLSESLSTSSSLSESLSESSSLSESLSTSSSLSESLSESSSLSESLSTSSSLSDSLMSSQVDSESWSGSTSASAVDSQTTQASQSLVSDNRNLVMKLFAQLNATTDSEYPNPDTPFVIDSSTTAYYGKGYDYKSGHTIYYIIEAINKHSGNVTFRITMTYKNPITGEIEGGPAEQVFFSRGHHKAWKSKGR</sequence>
<organism evidence="3 4">
    <name type="scientific">Ligilactobacillus salivarius</name>
    <dbReference type="NCBI Taxonomy" id="1624"/>
    <lineage>
        <taxon>Bacteria</taxon>
        <taxon>Bacillati</taxon>
        <taxon>Bacillota</taxon>
        <taxon>Bacilli</taxon>
        <taxon>Lactobacillales</taxon>
        <taxon>Lactobacillaceae</taxon>
        <taxon>Ligilactobacillus</taxon>
    </lineage>
</organism>
<evidence type="ECO:0000313" key="4">
    <source>
        <dbReference type="Proteomes" id="UP000029488"/>
    </source>
</evidence>
<dbReference type="Pfam" id="PF19258">
    <property type="entry name" value="KxYKxGKxW_sig"/>
    <property type="match status" value="1"/>
</dbReference>
<accession>A0A089QGI0</accession>
<feature type="compositionally biased region" description="Low complexity" evidence="2">
    <location>
        <begin position="116"/>
        <end position="165"/>
    </location>
</feature>
<feature type="compositionally biased region" description="Low complexity" evidence="2">
    <location>
        <begin position="644"/>
        <end position="685"/>
    </location>
</feature>
<feature type="compositionally biased region" description="Basic and acidic residues" evidence="2">
    <location>
        <begin position="166"/>
        <end position="182"/>
    </location>
</feature>
<feature type="region of interest" description="Disordered" evidence="2">
    <location>
        <begin position="116"/>
        <end position="214"/>
    </location>
</feature>
<gene>
    <name evidence="3" type="ORF">LSJ_0336</name>
</gene>
<evidence type="ECO:0000313" key="3">
    <source>
        <dbReference type="EMBL" id="AIR10076.1"/>
    </source>
</evidence>
<dbReference type="EMBL" id="CP007646">
    <property type="protein sequence ID" value="AIR10076.1"/>
    <property type="molecule type" value="Genomic_DNA"/>
</dbReference>
<feature type="compositionally biased region" description="Low complexity" evidence="2">
    <location>
        <begin position="183"/>
        <end position="200"/>
    </location>
</feature>